<dbReference type="InterPro" id="IPR045518">
    <property type="entry name" value="2EXR"/>
</dbReference>
<dbReference type="OrthoDB" id="3513892at2759"/>
<dbReference type="Proteomes" id="UP000078237">
    <property type="component" value="Unassembled WGS sequence"/>
</dbReference>
<evidence type="ECO:0000256" key="1">
    <source>
        <dbReference type="SAM" id="MobiDB-lite"/>
    </source>
</evidence>
<dbReference type="PANTHER" id="PTHR35910">
    <property type="entry name" value="2EXR DOMAIN-CONTAINING PROTEIN"/>
    <property type="match status" value="1"/>
</dbReference>
<dbReference type="PANTHER" id="PTHR35910:SF6">
    <property type="entry name" value="2EXR DOMAIN-CONTAINING PROTEIN"/>
    <property type="match status" value="1"/>
</dbReference>
<sequence length="324" mass="35867">MPMSPPSSFHTSFPLFPLLPPELRLQIWRLVPQSRVITLSYLPSPYANDDAYTYHTPNTRPPRLLHICRESRAEGQKIYIKCSIPTIEPGYQEQDDELDGREQEEERYFHLHPHLDILYLPRPHPALDPAGYSSWAREFGQRMPVAATAARRLAVDYVPPEVRRPWEAYGKLCLLRGCTRLEEAFLVISSLGSGGSPSPLEGEIDCLSLGTEEGGVGLGLGTMQEVEFVDPKGEPGELMGIMERVRESFRFEVDGGNGGFGGLLGRRRADDNAAADDDDGCKESEGPEKGLELIPKAKKKKVLRGWGCRVGHAACTGSGVRLVV</sequence>
<evidence type="ECO:0000313" key="3">
    <source>
        <dbReference type="EMBL" id="KXX74552.1"/>
    </source>
</evidence>
<comment type="caution">
    <text evidence="3">The sequence shown here is derived from an EMBL/GenBank/DDBJ whole genome shotgun (WGS) entry which is preliminary data.</text>
</comment>
<proteinExistence type="predicted"/>
<organism evidence="3 4">
    <name type="scientific">Madurella mycetomatis</name>
    <dbReference type="NCBI Taxonomy" id="100816"/>
    <lineage>
        <taxon>Eukaryota</taxon>
        <taxon>Fungi</taxon>
        <taxon>Dikarya</taxon>
        <taxon>Ascomycota</taxon>
        <taxon>Pezizomycotina</taxon>
        <taxon>Sordariomycetes</taxon>
        <taxon>Sordariomycetidae</taxon>
        <taxon>Sordariales</taxon>
        <taxon>Sordariales incertae sedis</taxon>
        <taxon>Madurella</taxon>
    </lineage>
</organism>
<protein>
    <recommendedName>
        <fullName evidence="2">2EXR domain-containing protein</fullName>
    </recommendedName>
</protein>
<dbReference type="EMBL" id="LCTW02000341">
    <property type="protein sequence ID" value="KXX74552.1"/>
    <property type="molecule type" value="Genomic_DNA"/>
</dbReference>
<evidence type="ECO:0000313" key="4">
    <source>
        <dbReference type="Proteomes" id="UP000078237"/>
    </source>
</evidence>
<feature type="region of interest" description="Disordered" evidence="1">
    <location>
        <begin position="271"/>
        <end position="290"/>
    </location>
</feature>
<name>A0A175VTB7_9PEZI</name>
<dbReference type="AlphaFoldDB" id="A0A175VTB7"/>
<gene>
    <name evidence="3" type="ORF">MMYC01_209228</name>
</gene>
<dbReference type="VEuPathDB" id="FungiDB:MMYC01_209228"/>
<feature type="compositionally biased region" description="Basic and acidic residues" evidence="1">
    <location>
        <begin position="281"/>
        <end position="290"/>
    </location>
</feature>
<reference evidence="3 4" key="1">
    <citation type="journal article" date="2016" name="Genome Announc.">
        <title>Genome Sequence of Madurella mycetomatis mm55, Isolated from a Human Mycetoma Case in Sudan.</title>
        <authorList>
            <person name="Smit S."/>
            <person name="Derks M.F."/>
            <person name="Bervoets S."/>
            <person name="Fahal A."/>
            <person name="van Leeuwen W."/>
            <person name="van Belkum A."/>
            <person name="van de Sande W.W."/>
        </authorList>
    </citation>
    <scope>NUCLEOTIDE SEQUENCE [LARGE SCALE GENOMIC DNA]</scope>
    <source>
        <strain evidence="4">mm55</strain>
    </source>
</reference>
<evidence type="ECO:0000259" key="2">
    <source>
        <dbReference type="Pfam" id="PF20150"/>
    </source>
</evidence>
<accession>A0A175VTB7</accession>
<dbReference type="Pfam" id="PF20150">
    <property type="entry name" value="2EXR"/>
    <property type="match status" value="1"/>
</dbReference>
<keyword evidence="4" id="KW-1185">Reference proteome</keyword>
<feature type="domain" description="2EXR" evidence="2">
    <location>
        <begin position="13"/>
        <end position="118"/>
    </location>
</feature>